<keyword evidence="4" id="KW-0326">Glycosidase</keyword>
<evidence type="ECO:0000256" key="3">
    <source>
        <dbReference type="ARBA" id="ARBA00022801"/>
    </source>
</evidence>
<dbReference type="InterPro" id="IPR008979">
    <property type="entry name" value="Galactose-bd-like_sf"/>
</dbReference>
<dbReference type="InterPro" id="IPR050887">
    <property type="entry name" value="Beta-mannosidase_GH2"/>
</dbReference>
<proteinExistence type="predicted"/>
<reference evidence="7" key="1">
    <citation type="submission" date="2021-01" db="EMBL/GenBank/DDBJ databases">
        <title>Whole genome shotgun sequence of Cellulomonas pakistanensis NBRC 110800.</title>
        <authorList>
            <person name="Komaki H."/>
            <person name="Tamura T."/>
        </authorList>
    </citation>
    <scope>NUCLEOTIDE SEQUENCE</scope>
    <source>
        <strain evidence="7">NBRC 110800</strain>
    </source>
</reference>
<keyword evidence="3" id="KW-0378">Hydrolase</keyword>
<dbReference type="AlphaFoldDB" id="A0A919P7T6"/>
<feature type="region of interest" description="Disordered" evidence="5">
    <location>
        <begin position="472"/>
        <end position="495"/>
    </location>
</feature>
<comment type="catalytic activity">
    <reaction evidence="1">
        <text>Hydrolysis of terminal, non-reducing beta-D-mannose residues in beta-D-mannosides.</text>
        <dbReference type="EC" id="3.2.1.25"/>
    </reaction>
</comment>
<evidence type="ECO:0000256" key="5">
    <source>
        <dbReference type="SAM" id="MobiDB-lite"/>
    </source>
</evidence>
<organism evidence="7 8">
    <name type="scientific">Cellulomonas pakistanensis</name>
    <dbReference type="NCBI Taxonomy" id="992287"/>
    <lineage>
        <taxon>Bacteria</taxon>
        <taxon>Bacillati</taxon>
        <taxon>Actinomycetota</taxon>
        <taxon>Actinomycetes</taxon>
        <taxon>Micrococcales</taxon>
        <taxon>Cellulomonadaceae</taxon>
        <taxon>Cellulomonas</taxon>
    </lineage>
</organism>
<dbReference type="SUPFAM" id="SSF51445">
    <property type="entry name" value="(Trans)glycosidases"/>
    <property type="match status" value="1"/>
</dbReference>
<dbReference type="InterPro" id="IPR036156">
    <property type="entry name" value="Beta-gal/glucu_dom_sf"/>
</dbReference>
<dbReference type="GO" id="GO:0005975">
    <property type="term" value="P:carbohydrate metabolic process"/>
    <property type="evidence" value="ECO:0007669"/>
    <property type="project" value="UniProtKB-ARBA"/>
</dbReference>
<comment type="caution">
    <text evidence="7">The sequence shown here is derived from an EMBL/GenBank/DDBJ whole genome shotgun (WGS) entry which is preliminary data.</text>
</comment>
<feature type="compositionally biased region" description="Basic and acidic residues" evidence="5">
    <location>
        <begin position="479"/>
        <end position="495"/>
    </location>
</feature>
<dbReference type="GO" id="GO:0004567">
    <property type="term" value="F:beta-mannosidase activity"/>
    <property type="evidence" value="ECO:0007669"/>
    <property type="project" value="UniProtKB-EC"/>
</dbReference>
<dbReference type="SUPFAM" id="SSF49785">
    <property type="entry name" value="Galactose-binding domain-like"/>
    <property type="match status" value="1"/>
</dbReference>
<dbReference type="EC" id="3.2.1.25" evidence="2"/>
<name>A0A919P7T6_9CELL</name>
<sequence length="874" mass="93946">MQHHTLADGWTVTATAGPVPEAVTAAGPLAAAVPGSVHTDLLAAGLIPDPYLDAHEETVRWFHGTDWRYGRALALDPAAEGERVDLVLEGVDTVGTVALGGRVLGTTANMHRSYRYDVRDLADGSPRALTVDLRSATAYADEVRDALGDRPSAYSPVPFNFVRKMACSFGWDWGPDLRTAGLWQPVRVERWSVARLARVRPLVTLDADGTGRVAVHVDVERSGLAPDGALTLRAAVLGVSASVTVPGGESSAAVELAVPGAPVWWPVGHGDQPLADLDVTLAGPDGAALDAWRRRVGFRSVALDTADDEHGTRFTLVVNGRPIAVRGANWIPDDHLLTRITRERLDRRIDQAVDAHLNLLRVWGGGVYESEDFYAACDERGVLVWQDFLLACAAYPEEEPLRSEIEAEARENVVRLMPHASLVLWNGGNENVWGHEDWGWQALLGDATWGRWYAEELFPAVLAELDPTRPYATNSPFTPRRDPADVHPNDPDRGTHHQWEVWNRVDYTVYRSEIPRFCSEFGFQGPPAWRTLVESVHAVDGGPLADAPVPQEDPVFLVHQKADDGNGKLDRGMAPHLGVPRDFADWHWAAQLNQARAVRHAVEHYRAWWPRTAGWIVWQLNDCWPVTSWAAVDSAERPKPLWFALRAASAPRALFLAERDGGVVLVATNDTDEPWDGTAHLRRETLGGIAAAAVGVPVAVAPRSVAVVPVPADVATPGDPRGEVLAARLGEGAGERRATLTFAEDVELRLDPGAVHASARREPGGYRVEVVARSYAADVTLHADRLAPDALVDEGLVTLLAGERATFHVTTEAVLDPAELTAAPVLRSANDLRGVALVGEPVGAGVGAGVGTDAGAGAGVGAGSGAETGLEGVR</sequence>
<dbReference type="FunFam" id="3.20.20.80:FF:000050">
    <property type="entry name" value="Beta-mannosidase B"/>
    <property type="match status" value="1"/>
</dbReference>
<dbReference type="Gene3D" id="2.60.40.10">
    <property type="entry name" value="Immunoglobulins"/>
    <property type="match status" value="1"/>
</dbReference>
<dbReference type="RefSeq" id="WP_239068477.1">
    <property type="nucleotide sequence ID" value="NZ_BONO01000003.1"/>
</dbReference>
<dbReference type="SUPFAM" id="SSF49303">
    <property type="entry name" value="beta-Galactosidase/glucuronidase domain"/>
    <property type="match status" value="1"/>
</dbReference>
<evidence type="ECO:0000256" key="2">
    <source>
        <dbReference type="ARBA" id="ARBA00012754"/>
    </source>
</evidence>
<evidence type="ECO:0000259" key="6">
    <source>
        <dbReference type="Pfam" id="PF22666"/>
    </source>
</evidence>
<dbReference type="Gene3D" id="2.60.120.260">
    <property type="entry name" value="Galactose-binding domain-like"/>
    <property type="match status" value="1"/>
</dbReference>
<evidence type="ECO:0000256" key="4">
    <source>
        <dbReference type="ARBA" id="ARBA00023295"/>
    </source>
</evidence>
<dbReference type="PANTHER" id="PTHR43730">
    <property type="entry name" value="BETA-MANNOSIDASE"/>
    <property type="match status" value="1"/>
</dbReference>
<dbReference type="EMBL" id="BONO01000003">
    <property type="protein sequence ID" value="GIG35203.1"/>
    <property type="molecule type" value="Genomic_DNA"/>
</dbReference>
<feature type="domain" description="Beta-mannosidase-like galactose-binding" evidence="6">
    <location>
        <begin position="28"/>
        <end position="184"/>
    </location>
</feature>
<dbReference type="InterPro" id="IPR017853">
    <property type="entry name" value="GH"/>
</dbReference>
<dbReference type="Pfam" id="PF22666">
    <property type="entry name" value="Glyco_hydro_2_N2"/>
    <property type="match status" value="1"/>
</dbReference>
<evidence type="ECO:0000313" key="7">
    <source>
        <dbReference type="EMBL" id="GIG35203.1"/>
    </source>
</evidence>
<protein>
    <recommendedName>
        <fullName evidence="2">beta-mannosidase</fullName>
        <ecNumber evidence="2">3.2.1.25</ecNumber>
    </recommendedName>
</protein>
<dbReference type="InterPro" id="IPR054593">
    <property type="entry name" value="Beta-mannosidase-like_N2"/>
</dbReference>
<evidence type="ECO:0000256" key="1">
    <source>
        <dbReference type="ARBA" id="ARBA00000829"/>
    </source>
</evidence>
<dbReference type="GO" id="GO:0006516">
    <property type="term" value="P:glycoprotein catabolic process"/>
    <property type="evidence" value="ECO:0007669"/>
    <property type="project" value="TreeGrafter"/>
</dbReference>
<dbReference type="PANTHER" id="PTHR43730:SF1">
    <property type="entry name" value="BETA-MANNOSIDASE"/>
    <property type="match status" value="1"/>
</dbReference>
<evidence type="ECO:0000313" key="8">
    <source>
        <dbReference type="Proteomes" id="UP000642125"/>
    </source>
</evidence>
<accession>A0A919P7T6</accession>
<gene>
    <name evidence="7" type="ORF">Cpa01nite_05840</name>
</gene>
<keyword evidence="8" id="KW-1185">Reference proteome</keyword>
<dbReference type="Gene3D" id="3.20.20.80">
    <property type="entry name" value="Glycosidases"/>
    <property type="match status" value="1"/>
</dbReference>
<dbReference type="Proteomes" id="UP000642125">
    <property type="component" value="Unassembled WGS sequence"/>
</dbReference>
<dbReference type="InterPro" id="IPR013783">
    <property type="entry name" value="Ig-like_fold"/>
</dbReference>